<evidence type="ECO:0000313" key="1">
    <source>
        <dbReference type="EMBL" id="OLV15757.1"/>
    </source>
</evidence>
<dbReference type="STRING" id="249408.BOO71_0013891"/>
<accession>A0A1U7NS72</accession>
<dbReference type="AlphaFoldDB" id="A0A1U7NS72"/>
<gene>
    <name evidence="1" type="ORF">BOO71_0013891</name>
</gene>
<protein>
    <submittedName>
        <fullName evidence="1">Uncharacterized protein</fullName>
    </submittedName>
</protein>
<organism evidence="1 2">
    <name type="scientific">Deinococcus marmoris</name>
    <dbReference type="NCBI Taxonomy" id="249408"/>
    <lineage>
        <taxon>Bacteria</taxon>
        <taxon>Thermotogati</taxon>
        <taxon>Deinococcota</taxon>
        <taxon>Deinococci</taxon>
        <taxon>Deinococcales</taxon>
        <taxon>Deinococcaceae</taxon>
        <taxon>Deinococcus</taxon>
    </lineage>
</organism>
<keyword evidence="2" id="KW-1185">Reference proteome</keyword>
<dbReference type="EMBL" id="MSTI01000164">
    <property type="protein sequence ID" value="OLV15757.1"/>
    <property type="molecule type" value="Genomic_DNA"/>
</dbReference>
<dbReference type="Proteomes" id="UP000186607">
    <property type="component" value="Unassembled WGS sequence"/>
</dbReference>
<comment type="caution">
    <text evidence="1">The sequence shown here is derived from an EMBL/GenBank/DDBJ whole genome shotgun (WGS) entry which is preliminary data.</text>
</comment>
<name>A0A1U7NS72_9DEIO</name>
<proteinExistence type="predicted"/>
<sequence length="44" mass="4529">MFAVVVVFPTPPLPDVTTITLASIARQCSACDALAWAVGKLVVG</sequence>
<reference evidence="1 2" key="1">
    <citation type="submission" date="2017-01" db="EMBL/GenBank/DDBJ databases">
        <title>Genome Analysis of Deinococcus marmoris KOPRI26562.</title>
        <authorList>
            <person name="Kim J.H."/>
            <person name="Oh H.-M."/>
        </authorList>
    </citation>
    <scope>NUCLEOTIDE SEQUENCE [LARGE SCALE GENOMIC DNA]</scope>
    <source>
        <strain evidence="1 2">KOPRI26562</strain>
    </source>
</reference>
<evidence type="ECO:0000313" key="2">
    <source>
        <dbReference type="Proteomes" id="UP000186607"/>
    </source>
</evidence>